<keyword evidence="8" id="KW-0406">Ion transport</keyword>
<keyword evidence="13" id="KW-1185">Reference proteome</keyword>
<evidence type="ECO:0000313" key="14">
    <source>
        <dbReference type="WBParaSite" id="ACRNAN_scaffold15442.g16333.t1"/>
    </source>
</evidence>
<keyword evidence="9 11" id="KW-0472">Membrane</keyword>
<evidence type="ECO:0000256" key="11">
    <source>
        <dbReference type="SAM" id="Phobius"/>
    </source>
</evidence>
<keyword evidence="12" id="KW-0732">Signal</keyword>
<evidence type="ECO:0000256" key="6">
    <source>
        <dbReference type="ARBA" id="ARBA00022781"/>
    </source>
</evidence>
<keyword evidence="5 11" id="KW-0812">Transmembrane</keyword>
<dbReference type="PANTHER" id="PTHR21522:SF33">
    <property type="entry name" value="OTOPETRIN-2"/>
    <property type="match status" value="1"/>
</dbReference>
<reference evidence="14" key="1">
    <citation type="submission" date="2022-11" db="UniProtKB">
        <authorList>
            <consortium name="WormBaseParasite"/>
        </authorList>
    </citation>
    <scope>IDENTIFICATION</scope>
</reference>
<evidence type="ECO:0000256" key="1">
    <source>
        <dbReference type="ARBA" id="ARBA00004651"/>
    </source>
</evidence>
<sequence length="120" mass="13611">MHLVVANLWTWIRFVMVEEAVMFKEVCLGFDKTTPSSHVNLSDSHENIDEEGACKGGMESLLEGLTGLMYTGLVEYSLIGVAVMYIVWRNVTQKDGKKSQPEHKETFIKINLKHTFYGIV</sequence>
<comment type="similarity">
    <text evidence="2">Belongs to the otopetrin family.</text>
</comment>
<feature type="signal peptide" evidence="12">
    <location>
        <begin position="1"/>
        <end position="17"/>
    </location>
</feature>
<keyword evidence="3" id="KW-0813">Transport</keyword>
<evidence type="ECO:0000256" key="5">
    <source>
        <dbReference type="ARBA" id="ARBA00022692"/>
    </source>
</evidence>
<keyword evidence="7 11" id="KW-1133">Transmembrane helix</keyword>
<evidence type="ECO:0000256" key="10">
    <source>
        <dbReference type="ARBA" id="ARBA00023303"/>
    </source>
</evidence>
<evidence type="ECO:0000256" key="8">
    <source>
        <dbReference type="ARBA" id="ARBA00023065"/>
    </source>
</evidence>
<evidence type="ECO:0000256" key="12">
    <source>
        <dbReference type="SAM" id="SignalP"/>
    </source>
</evidence>
<keyword evidence="6" id="KW-0375">Hydrogen ion transport</keyword>
<feature type="transmembrane region" description="Helical" evidence="11">
    <location>
        <begin position="68"/>
        <end position="88"/>
    </location>
</feature>
<evidence type="ECO:0000256" key="7">
    <source>
        <dbReference type="ARBA" id="ARBA00022989"/>
    </source>
</evidence>
<dbReference type="GO" id="GO:0005886">
    <property type="term" value="C:plasma membrane"/>
    <property type="evidence" value="ECO:0007669"/>
    <property type="project" value="UniProtKB-SubCell"/>
</dbReference>
<dbReference type="Proteomes" id="UP000887540">
    <property type="component" value="Unplaced"/>
</dbReference>
<dbReference type="InterPro" id="IPR004878">
    <property type="entry name" value="Otopetrin"/>
</dbReference>
<dbReference type="WBParaSite" id="ACRNAN_scaffold15442.g16333.t1">
    <property type="protein sequence ID" value="ACRNAN_scaffold15442.g16333.t1"/>
    <property type="gene ID" value="ACRNAN_scaffold15442.g16333"/>
</dbReference>
<name>A0A914CW40_9BILA</name>
<organism evidence="13 14">
    <name type="scientific">Acrobeloides nanus</name>
    <dbReference type="NCBI Taxonomy" id="290746"/>
    <lineage>
        <taxon>Eukaryota</taxon>
        <taxon>Metazoa</taxon>
        <taxon>Ecdysozoa</taxon>
        <taxon>Nematoda</taxon>
        <taxon>Chromadorea</taxon>
        <taxon>Rhabditida</taxon>
        <taxon>Tylenchina</taxon>
        <taxon>Cephalobomorpha</taxon>
        <taxon>Cephaloboidea</taxon>
        <taxon>Cephalobidae</taxon>
        <taxon>Acrobeloides</taxon>
    </lineage>
</organism>
<protein>
    <submittedName>
        <fullName evidence="14">Uncharacterized protein</fullName>
    </submittedName>
</protein>
<dbReference type="AlphaFoldDB" id="A0A914CW40"/>
<accession>A0A914CW40</accession>
<evidence type="ECO:0000256" key="4">
    <source>
        <dbReference type="ARBA" id="ARBA00022475"/>
    </source>
</evidence>
<dbReference type="PANTHER" id="PTHR21522">
    <property type="entry name" value="PROTON CHANNEL OTOP"/>
    <property type="match status" value="1"/>
</dbReference>
<keyword evidence="10" id="KW-0407">Ion channel</keyword>
<proteinExistence type="inferred from homology"/>
<evidence type="ECO:0000256" key="2">
    <source>
        <dbReference type="ARBA" id="ARBA00006513"/>
    </source>
</evidence>
<dbReference type="Pfam" id="PF03189">
    <property type="entry name" value="Otopetrin"/>
    <property type="match status" value="1"/>
</dbReference>
<dbReference type="GO" id="GO:0015252">
    <property type="term" value="F:proton channel activity"/>
    <property type="evidence" value="ECO:0007669"/>
    <property type="project" value="InterPro"/>
</dbReference>
<evidence type="ECO:0000256" key="3">
    <source>
        <dbReference type="ARBA" id="ARBA00022448"/>
    </source>
</evidence>
<keyword evidence="4" id="KW-1003">Cell membrane</keyword>
<evidence type="ECO:0000313" key="13">
    <source>
        <dbReference type="Proteomes" id="UP000887540"/>
    </source>
</evidence>
<evidence type="ECO:0000256" key="9">
    <source>
        <dbReference type="ARBA" id="ARBA00023136"/>
    </source>
</evidence>
<comment type="subcellular location">
    <subcellularLocation>
        <location evidence="1">Cell membrane</location>
        <topology evidence="1">Multi-pass membrane protein</topology>
    </subcellularLocation>
</comment>
<feature type="chain" id="PRO_5037768942" evidence="12">
    <location>
        <begin position="18"/>
        <end position="120"/>
    </location>
</feature>